<reference evidence="1 2" key="1">
    <citation type="journal article" date="2013" name="Stand. Genomic Sci.">
        <title>Complete genome sequence of Dehalobacter restrictus PER-K23(T.).</title>
        <authorList>
            <person name="Kruse T."/>
            <person name="Maillard J."/>
            <person name="Goodwin L."/>
            <person name="Woyke T."/>
            <person name="Teshima H."/>
            <person name="Bruce D."/>
            <person name="Detter C."/>
            <person name="Tapia R."/>
            <person name="Han C."/>
            <person name="Huntemann M."/>
            <person name="Wei C.L."/>
            <person name="Han J."/>
            <person name="Chen A."/>
            <person name="Kyrpides N."/>
            <person name="Szeto E."/>
            <person name="Markowitz V."/>
            <person name="Ivanova N."/>
            <person name="Pagani I."/>
            <person name="Pati A."/>
            <person name="Pitluck S."/>
            <person name="Nolan M."/>
            <person name="Holliger C."/>
            <person name="Smidt H."/>
        </authorList>
    </citation>
    <scope>NUCLEOTIDE SEQUENCE [LARGE SCALE GENOMIC DNA]</scope>
    <source>
        <strain evidence="2">DSM 9455</strain>
    </source>
</reference>
<evidence type="ECO:0000313" key="2">
    <source>
        <dbReference type="Proteomes" id="UP000018934"/>
    </source>
</evidence>
<organism evidence="1 2">
    <name type="scientific">Dehalobacter restrictus (strain DSM 9455 / PER-K23)</name>
    <dbReference type="NCBI Taxonomy" id="871738"/>
    <lineage>
        <taxon>Bacteria</taxon>
        <taxon>Bacillati</taxon>
        <taxon>Bacillota</taxon>
        <taxon>Clostridia</taxon>
        <taxon>Eubacteriales</taxon>
        <taxon>Desulfitobacteriaceae</taxon>
        <taxon>Dehalobacter</taxon>
    </lineage>
</organism>
<dbReference type="EMBL" id="CP007033">
    <property type="protein sequence ID" value="AHF11182.1"/>
    <property type="molecule type" value="Genomic_DNA"/>
</dbReference>
<gene>
    <name evidence="1" type="ORF">DEHRE_00150</name>
</gene>
<evidence type="ECO:0000313" key="1">
    <source>
        <dbReference type="EMBL" id="AHF11182.1"/>
    </source>
</evidence>
<accession>A0ABN4BY92</accession>
<sequence length="41" mass="4755">MYVGKEQYKEHGRPYIVSSEGRFGRVVKEGRIWVGDSVELL</sequence>
<evidence type="ECO:0008006" key="3">
    <source>
        <dbReference type="Google" id="ProtNLM"/>
    </source>
</evidence>
<proteinExistence type="predicted"/>
<dbReference type="Proteomes" id="UP000018934">
    <property type="component" value="Chromosome"/>
</dbReference>
<protein>
    <recommendedName>
        <fullName evidence="3">MOSC domain-containing protein</fullName>
    </recommendedName>
</protein>
<name>A0ABN4BY92_DEHRP</name>
<keyword evidence="2" id="KW-1185">Reference proteome</keyword>